<dbReference type="Proteomes" id="UP000051236">
    <property type="component" value="Unassembled WGS sequence"/>
</dbReference>
<organism evidence="4 5">
    <name type="scientific">Agrilactobacillus composti DSM 18527 = JCM 14202</name>
    <dbReference type="NCBI Taxonomy" id="1423734"/>
    <lineage>
        <taxon>Bacteria</taxon>
        <taxon>Bacillati</taxon>
        <taxon>Bacillota</taxon>
        <taxon>Bacilli</taxon>
        <taxon>Lactobacillales</taxon>
        <taxon>Lactobacillaceae</taxon>
        <taxon>Agrilactobacillus</taxon>
    </lineage>
</organism>
<dbReference type="InterPro" id="IPR005770">
    <property type="entry name" value="PhnD"/>
</dbReference>
<reference evidence="4 5" key="1">
    <citation type="journal article" date="2015" name="Genome Announc.">
        <title>Expanding the biotechnology potential of lactobacilli through comparative genomics of 213 strains and associated genera.</title>
        <authorList>
            <person name="Sun Z."/>
            <person name="Harris H.M."/>
            <person name="McCann A."/>
            <person name="Guo C."/>
            <person name="Argimon S."/>
            <person name="Zhang W."/>
            <person name="Yang X."/>
            <person name="Jeffery I.B."/>
            <person name="Cooney J.C."/>
            <person name="Kagawa T.F."/>
            <person name="Liu W."/>
            <person name="Song Y."/>
            <person name="Salvetti E."/>
            <person name="Wrobel A."/>
            <person name="Rasinkangas P."/>
            <person name="Parkhill J."/>
            <person name="Rea M.C."/>
            <person name="O'Sullivan O."/>
            <person name="Ritari J."/>
            <person name="Douillard F.P."/>
            <person name="Paul Ross R."/>
            <person name="Yang R."/>
            <person name="Briner A.E."/>
            <person name="Felis G.E."/>
            <person name="de Vos W.M."/>
            <person name="Barrangou R."/>
            <person name="Klaenhammer T.R."/>
            <person name="Caufield P.W."/>
            <person name="Cui Y."/>
            <person name="Zhang H."/>
            <person name="O'Toole P.W."/>
        </authorList>
    </citation>
    <scope>NUCLEOTIDE SEQUENCE [LARGE SCALE GENOMIC DNA]</scope>
    <source>
        <strain evidence="4 5">DSM 18527</strain>
    </source>
</reference>
<proteinExistence type="inferred from homology"/>
<evidence type="ECO:0000313" key="5">
    <source>
        <dbReference type="Proteomes" id="UP000051236"/>
    </source>
</evidence>
<dbReference type="GO" id="GO:0043190">
    <property type="term" value="C:ATP-binding cassette (ABC) transporter complex"/>
    <property type="evidence" value="ECO:0007669"/>
    <property type="project" value="InterPro"/>
</dbReference>
<keyword evidence="3" id="KW-1133">Transmembrane helix</keyword>
<dbReference type="PANTHER" id="PTHR35841">
    <property type="entry name" value="PHOSPHONATES-BINDING PERIPLASMIC PROTEIN"/>
    <property type="match status" value="1"/>
</dbReference>
<comment type="caution">
    <text evidence="4">The sequence shown here is derived from an EMBL/GenBank/DDBJ whole genome shotgun (WGS) entry which is preliminary data.</text>
</comment>
<dbReference type="GO" id="GO:0055085">
    <property type="term" value="P:transmembrane transport"/>
    <property type="evidence" value="ECO:0007669"/>
    <property type="project" value="InterPro"/>
</dbReference>
<dbReference type="EMBL" id="AZGA01000087">
    <property type="protein sequence ID" value="KRM30898.1"/>
    <property type="molecule type" value="Genomic_DNA"/>
</dbReference>
<dbReference type="eggNOG" id="COG3221">
    <property type="taxonomic scope" value="Bacteria"/>
</dbReference>
<name>A0A0R1XL44_9LACO</name>
<accession>A0A0R1XL44</accession>
<dbReference type="STRING" id="1423734.FC83_GL001459"/>
<comment type="similarity">
    <text evidence="1">Belongs to the phosphate/phosphite/phosphonate binding protein family.</text>
</comment>
<dbReference type="AlphaFoldDB" id="A0A0R1XL44"/>
<dbReference type="NCBIfam" id="TIGR01098">
    <property type="entry name" value="3A0109s03R"/>
    <property type="match status" value="1"/>
</dbReference>
<keyword evidence="2" id="KW-0732">Signal</keyword>
<dbReference type="Pfam" id="PF12974">
    <property type="entry name" value="Phosphonate-bd"/>
    <property type="match status" value="1"/>
</dbReference>
<keyword evidence="3" id="KW-0472">Membrane</keyword>
<dbReference type="Gene3D" id="3.40.190.10">
    <property type="entry name" value="Periplasmic binding protein-like II"/>
    <property type="match status" value="2"/>
</dbReference>
<dbReference type="PANTHER" id="PTHR35841:SF1">
    <property type="entry name" value="PHOSPHONATES-BINDING PERIPLASMIC PROTEIN"/>
    <property type="match status" value="1"/>
</dbReference>
<feature type="transmembrane region" description="Helical" evidence="3">
    <location>
        <begin position="30"/>
        <end position="49"/>
    </location>
</feature>
<evidence type="ECO:0000256" key="1">
    <source>
        <dbReference type="ARBA" id="ARBA00007162"/>
    </source>
</evidence>
<dbReference type="PATRIC" id="fig|1423734.3.peg.1476"/>
<evidence type="ECO:0000256" key="2">
    <source>
        <dbReference type="ARBA" id="ARBA00022729"/>
    </source>
</evidence>
<evidence type="ECO:0000256" key="3">
    <source>
        <dbReference type="SAM" id="Phobius"/>
    </source>
</evidence>
<evidence type="ECO:0000313" key="4">
    <source>
        <dbReference type="EMBL" id="KRM30898.1"/>
    </source>
</evidence>
<protein>
    <submittedName>
        <fullName evidence="4">Phosphate phosphite phosphonate ABC transporter, periplasmic binding protein</fullName>
    </submittedName>
</protein>
<keyword evidence="3" id="KW-0812">Transmembrane</keyword>
<sequence length="364" mass="39606">MFYITLLSLFLYEKQGGKEMSHLQSHKSKFTILLMSFLVLIGSFIGFIAPAHPVKAASNTLTVVFIPNDSVKEVEPAREALTKAISKATGKKVQIQTTTDYNIAIQAIASGKAQLALLGPDGYIQARSQNKKVEPILTYSGKSGTLKDAYYHSYIMVPKNKAAEYKKDGQYSLDKIKGKKMAFVSNTSTSGFAVPAGAIKTQFKLKDTDQLSQNGKFFSKVTFAGSHQGSALSLFKGDVDVAAFDDMDLTQYGKFINGNEKAGSIFKVNKKASAPFQSVPGKESLAIAAYEVQNEPLVANGSQISKGDIAKIQKALTAKAVTNDPHFFAPENAKQRGLFTKDGQTQFVKVTDSWYKPTHKVLGK</sequence>
<gene>
    <name evidence="4" type="ORF">FC83_GL001459</name>
</gene>
<dbReference type="SUPFAM" id="SSF53850">
    <property type="entry name" value="Periplasmic binding protein-like II"/>
    <property type="match status" value="1"/>
</dbReference>
<keyword evidence="5" id="KW-1185">Reference proteome</keyword>